<accession>A0A7D5XI21</accession>
<dbReference type="Pfam" id="PF20603">
    <property type="entry name" value="Bact_hydrolase"/>
    <property type="match status" value="1"/>
</dbReference>
<evidence type="ECO:0000313" key="1">
    <source>
        <dbReference type="EMBL" id="QLJ52794.1"/>
    </source>
</evidence>
<organism evidence="1 2">
    <name type="scientific">Fermentimicrarchaeum limneticum</name>
    <dbReference type="NCBI Taxonomy" id="2795018"/>
    <lineage>
        <taxon>Archaea</taxon>
        <taxon>Candidatus Micrarchaeota</taxon>
        <taxon>Candidatus Fermentimicrarchaeales</taxon>
        <taxon>Candidatus Fermentimicrarchaeaceae</taxon>
        <taxon>Candidatus Fermentimicrarchaeum</taxon>
    </lineage>
</organism>
<dbReference type="EMBL" id="CP058998">
    <property type="protein sequence ID" value="QLJ52794.1"/>
    <property type="molecule type" value="Genomic_DNA"/>
</dbReference>
<dbReference type="InterPro" id="IPR046766">
    <property type="entry name" value="Bact_hydrolase"/>
</dbReference>
<evidence type="ECO:0000313" key="2">
    <source>
        <dbReference type="Proteomes" id="UP000510821"/>
    </source>
</evidence>
<dbReference type="AlphaFoldDB" id="A0A7D5XI21"/>
<dbReference type="KEGG" id="flt:Sv326_0619"/>
<sequence length="163" mass="18927">MFMNKLYEKAETGCCPRFDPAPWDGKEIEWKNKLFLKDHIRSFFHIPLNFGNVMVKNMERIKEAGALAPKPLMLSDEKSLWGADIYIAVNKEVPGADMVKISGTFLSKVFEGPYKETGKWVKEMQEYMKSKGKEMREMYFFYTTCPACAKYYGKNYTVILAKI</sequence>
<proteinExistence type="predicted"/>
<reference evidence="2" key="1">
    <citation type="submission" date="2020-07" db="EMBL/GenBank/DDBJ databases">
        <title>Metabolic diversity and evolutionary history of the archaeal phylum ###Micrarchaeota### uncovered from a freshwater lake metagenome.</title>
        <authorList>
            <person name="Kadnikov V.V."/>
            <person name="Savvichev A.S."/>
            <person name="Mardanov A.V."/>
            <person name="Beletsky A.V."/>
            <person name="Chupakov A.V."/>
            <person name="Kokryatskaya N.M."/>
            <person name="Pimenov N.V."/>
            <person name="Ravin N.V."/>
        </authorList>
    </citation>
    <scope>NUCLEOTIDE SEQUENCE [LARGE SCALE GENOMIC DNA]</scope>
</reference>
<protein>
    <submittedName>
        <fullName evidence="1">Uncharacterized protein</fullName>
    </submittedName>
</protein>
<gene>
    <name evidence="1" type="ORF">Sv326_0619</name>
</gene>
<dbReference type="Proteomes" id="UP000510821">
    <property type="component" value="Chromosome"/>
</dbReference>
<name>A0A7D5XI21_FERL1</name>